<comment type="caution">
    <text evidence="2">The sequence shown here is derived from an EMBL/GenBank/DDBJ whole genome shotgun (WGS) entry which is preliminary data.</text>
</comment>
<feature type="transmembrane region" description="Helical" evidence="1">
    <location>
        <begin position="131"/>
        <end position="151"/>
    </location>
</feature>
<proteinExistence type="predicted"/>
<evidence type="ECO:0000313" key="2">
    <source>
        <dbReference type="EMBL" id="KFA91289.1"/>
    </source>
</evidence>
<dbReference type="AlphaFoldDB" id="A0A084SS54"/>
<name>A0A084SS54_9BACT</name>
<dbReference type="EMBL" id="JPMI01000152">
    <property type="protein sequence ID" value="KFA91289.1"/>
    <property type="molecule type" value="Genomic_DNA"/>
</dbReference>
<keyword evidence="1" id="KW-0812">Transmembrane</keyword>
<gene>
    <name evidence="2" type="ORF">Q664_22990</name>
</gene>
<feature type="transmembrane region" description="Helical" evidence="1">
    <location>
        <begin position="95"/>
        <end position="119"/>
    </location>
</feature>
<accession>A0A084SS54</accession>
<keyword evidence="1" id="KW-1133">Transmembrane helix</keyword>
<feature type="transmembrane region" description="Helical" evidence="1">
    <location>
        <begin position="33"/>
        <end position="55"/>
    </location>
</feature>
<feature type="transmembrane region" description="Helical" evidence="1">
    <location>
        <begin position="67"/>
        <end position="89"/>
    </location>
</feature>
<reference evidence="2 3" key="1">
    <citation type="submission" date="2014-07" db="EMBL/GenBank/DDBJ databases">
        <title>Draft Genome Sequence of Gephyronic Acid Producer, Cystobacter violaceus Strain Cb vi76.</title>
        <authorList>
            <person name="Stevens D.C."/>
            <person name="Young J."/>
            <person name="Carmichael R."/>
            <person name="Tan J."/>
            <person name="Taylor R.E."/>
        </authorList>
    </citation>
    <scope>NUCLEOTIDE SEQUENCE [LARGE SCALE GENOMIC DNA]</scope>
    <source>
        <strain evidence="2 3">Cb vi76</strain>
    </source>
</reference>
<evidence type="ECO:0000313" key="3">
    <source>
        <dbReference type="Proteomes" id="UP000028547"/>
    </source>
</evidence>
<keyword evidence="1" id="KW-0472">Membrane</keyword>
<sequence length="185" mass="18839">MLGGSLWLLFYGASALAGRELGEGPRDVNDSGLLLLGAAAFCGAVLALGTSLTGLRARLQGRARRLGLAGGVMAALALATAALNTLWLTGLVGRARFVGGLAALGVLCVCTGAVLLGLATRREQVLPRWGATLLVVTGPLTVLLIATSGLRFGSLPGYVLDDLPFAIAGLLWITAGTAMRSRGEK</sequence>
<feature type="transmembrane region" description="Helical" evidence="1">
    <location>
        <begin position="163"/>
        <end position="179"/>
    </location>
</feature>
<protein>
    <submittedName>
        <fullName evidence="2">Uncharacterized protein</fullName>
    </submittedName>
</protein>
<evidence type="ECO:0000256" key="1">
    <source>
        <dbReference type="SAM" id="Phobius"/>
    </source>
</evidence>
<organism evidence="2 3">
    <name type="scientific">Archangium violaceum Cb vi76</name>
    <dbReference type="NCBI Taxonomy" id="1406225"/>
    <lineage>
        <taxon>Bacteria</taxon>
        <taxon>Pseudomonadati</taxon>
        <taxon>Myxococcota</taxon>
        <taxon>Myxococcia</taxon>
        <taxon>Myxococcales</taxon>
        <taxon>Cystobacterineae</taxon>
        <taxon>Archangiaceae</taxon>
        <taxon>Archangium</taxon>
    </lineage>
</organism>
<dbReference type="Proteomes" id="UP000028547">
    <property type="component" value="Unassembled WGS sequence"/>
</dbReference>